<dbReference type="SUPFAM" id="SSF52833">
    <property type="entry name" value="Thioredoxin-like"/>
    <property type="match status" value="1"/>
</dbReference>
<dbReference type="InterPro" id="IPR036249">
    <property type="entry name" value="Thioredoxin-like_sf"/>
</dbReference>
<reference evidence="2" key="1">
    <citation type="submission" date="2018-05" db="EMBL/GenBank/DDBJ databases">
        <authorList>
            <person name="Lanie J.A."/>
            <person name="Ng W.-L."/>
            <person name="Kazmierczak K.M."/>
            <person name="Andrzejewski T.M."/>
            <person name="Davidsen T.M."/>
            <person name="Wayne K.J."/>
            <person name="Tettelin H."/>
            <person name="Glass J.I."/>
            <person name="Rusch D."/>
            <person name="Podicherti R."/>
            <person name="Tsui H.-C.T."/>
            <person name="Winkler M.E."/>
        </authorList>
    </citation>
    <scope>NUCLEOTIDE SEQUENCE</scope>
</reference>
<dbReference type="AlphaFoldDB" id="A0A382WJS8"/>
<dbReference type="EMBL" id="UINC01159948">
    <property type="protein sequence ID" value="SVD58321.1"/>
    <property type="molecule type" value="Genomic_DNA"/>
</dbReference>
<evidence type="ECO:0000259" key="1">
    <source>
        <dbReference type="Pfam" id="PF13462"/>
    </source>
</evidence>
<dbReference type="Pfam" id="PF13462">
    <property type="entry name" value="Thioredoxin_4"/>
    <property type="match status" value="1"/>
</dbReference>
<proteinExistence type="predicted"/>
<gene>
    <name evidence="2" type="ORF">METZ01_LOCUS411175</name>
</gene>
<dbReference type="InterPro" id="IPR012336">
    <property type="entry name" value="Thioredoxin-like_fold"/>
</dbReference>
<protein>
    <recommendedName>
        <fullName evidence="1">Thioredoxin-like fold domain-containing protein</fullName>
    </recommendedName>
</protein>
<feature type="domain" description="Thioredoxin-like fold" evidence="1">
    <location>
        <begin position="2"/>
        <end position="105"/>
    </location>
</feature>
<dbReference type="Gene3D" id="3.40.30.10">
    <property type="entry name" value="Glutaredoxin"/>
    <property type="match status" value="1"/>
</dbReference>
<evidence type="ECO:0000313" key="2">
    <source>
        <dbReference type="EMBL" id="SVD58321.1"/>
    </source>
</evidence>
<accession>A0A382WJS8</accession>
<organism evidence="2">
    <name type="scientific">marine metagenome</name>
    <dbReference type="NCBI Taxonomy" id="408172"/>
    <lineage>
        <taxon>unclassified sequences</taxon>
        <taxon>metagenomes</taxon>
        <taxon>ecological metagenomes</taxon>
    </lineage>
</organism>
<sequence>MAAHAIECASDQGMFLKYREGLYLSWDKEEGSLYTPVHLSAIADNLDMDTNEFNECNYHQIHINKIKSMYDEAHQLGVNSTPTTIIQGELISGLGTYEFYSEIINSKLRDQLQ</sequence>
<name>A0A382WJS8_9ZZZZ</name>